<evidence type="ECO:0000256" key="1">
    <source>
        <dbReference type="ARBA" id="ARBA00004651"/>
    </source>
</evidence>
<feature type="transmembrane region" description="Helical" evidence="10">
    <location>
        <begin position="448"/>
        <end position="470"/>
    </location>
</feature>
<feature type="transmembrane region" description="Helical" evidence="10">
    <location>
        <begin position="349"/>
        <end position="369"/>
    </location>
</feature>
<dbReference type="GO" id="GO:0008360">
    <property type="term" value="P:regulation of cell shape"/>
    <property type="evidence" value="ECO:0007669"/>
    <property type="project" value="UniProtKB-UniRule"/>
</dbReference>
<protein>
    <recommendedName>
        <fullName evidence="10">Probable lipid II flippase MurJ</fullName>
    </recommendedName>
</protein>
<comment type="pathway">
    <text evidence="10">Cell wall biogenesis; peptidoglycan biosynthesis.</text>
</comment>
<feature type="transmembrane region" description="Helical" evidence="10">
    <location>
        <begin position="407"/>
        <end position="427"/>
    </location>
</feature>
<feature type="transmembrane region" description="Helical" evidence="10">
    <location>
        <begin position="157"/>
        <end position="180"/>
    </location>
</feature>
<evidence type="ECO:0000256" key="5">
    <source>
        <dbReference type="ARBA" id="ARBA00022984"/>
    </source>
</evidence>
<dbReference type="GO" id="GO:0009252">
    <property type="term" value="P:peptidoglycan biosynthetic process"/>
    <property type="evidence" value="ECO:0007669"/>
    <property type="project" value="UniProtKB-UniRule"/>
</dbReference>
<dbReference type="RefSeq" id="WP_091769028.1">
    <property type="nucleotide sequence ID" value="NZ_FNHG01000006.1"/>
</dbReference>
<dbReference type="STRING" id="144026.SAMN04488568_106129"/>
<keyword evidence="10" id="KW-0997">Cell inner membrane</keyword>
<evidence type="ECO:0000256" key="6">
    <source>
        <dbReference type="ARBA" id="ARBA00022989"/>
    </source>
</evidence>
<keyword evidence="3 10" id="KW-0812">Transmembrane</keyword>
<dbReference type="OrthoDB" id="9816572at2"/>
<keyword evidence="13" id="KW-1185">Reference proteome</keyword>
<keyword evidence="7 10" id="KW-0472">Membrane</keyword>
<feature type="transmembrane region" description="Helical" evidence="10">
    <location>
        <begin position="476"/>
        <end position="504"/>
    </location>
</feature>
<keyword evidence="6 10" id="KW-1133">Transmembrane helix</keyword>
<evidence type="ECO:0000256" key="8">
    <source>
        <dbReference type="ARBA" id="ARBA00060041"/>
    </source>
</evidence>
<feature type="transmembrane region" description="Helical" evidence="10">
    <location>
        <begin position="381"/>
        <end position="401"/>
    </location>
</feature>
<gene>
    <name evidence="10" type="primary">murJ</name>
    <name evidence="12" type="ORF">SAMN04488568_106129</name>
</gene>
<sequence>MRLLRSSAIVGLFTSASRVLGLVREMLLAAALGAGATTDVFLTAFQFPNLFRRIFAEGAFNSAFVPLYAGKLEGEGPTEAQRFARQVLSLLFTAMLIFVIVAQIGMPWLMYLLGPGFIENPQTFELAVLLTQITMPYLLMMSLSAMLSGVLNSHGKFAAAAAAPVLLNLTLIGTMLFSGAGGEQMALFLCIGITASGVLQTAWLWFSVRQLGVRLSLRLPRLTPDTRRLIVLGVPGAVAAGVTQINILVTSSIATLEEGARSWLYYADRLYQFPLGVVGIAMGVVLLPTLSGRLRSGDVTGAANVMNRGLEVSMALTLPAAAALAVIPHFIVTALYQNGAFTADAADRVSLAVVAFAFGLPAFVLIKVLSPGFFARQDTMTPMRFAAVSVAVNLVLGLILFFGPLNFLGLAIATSVAGWVNAILLAVTLRKRGLLQPDARLLHRIPRILGAVILMSAFLAIADRHAVWIIDHSFGIPLLALVVVCGSGALVFGGSAMLTGALRISELRDALKRP</sequence>
<comment type="similarity">
    <text evidence="9 10 11">Belongs to the MurJ/MviN family.</text>
</comment>
<dbReference type="PANTHER" id="PTHR47019:SF1">
    <property type="entry name" value="LIPID II FLIPPASE MURJ"/>
    <property type="match status" value="1"/>
</dbReference>
<dbReference type="Pfam" id="PF03023">
    <property type="entry name" value="MurJ"/>
    <property type="match status" value="1"/>
</dbReference>
<feature type="transmembrane region" description="Helical" evidence="10">
    <location>
        <begin position="186"/>
        <end position="208"/>
    </location>
</feature>
<evidence type="ECO:0000256" key="4">
    <source>
        <dbReference type="ARBA" id="ARBA00022960"/>
    </source>
</evidence>
<evidence type="ECO:0000313" key="13">
    <source>
        <dbReference type="Proteomes" id="UP000199759"/>
    </source>
</evidence>
<evidence type="ECO:0000313" key="12">
    <source>
        <dbReference type="EMBL" id="SDM20115.1"/>
    </source>
</evidence>
<reference evidence="12 13" key="1">
    <citation type="submission" date="2016-10" db="EMBL/GenBank/DDBJ databases">
        <authorList>
            <person name="de Groot N.N."/>
        </authorList>
    </citation>
    <scope>NUCLEOTIDE SEQUENCE [LARGE SCALE GENOMIC DNA]</scope>
    <source>
        <strain evidence="12 13">DSM 16077</strain>
    </source>
</reference>
<dbReference type="GO" id="GO:0015648">
    <property type="term" value="F:lipid-linked peptidoglycan transporter activity"/>
    <property type="evidence" value="ECO:0007669"/>
    <property type="project" value="UniProtKB-UniRule"/>
</dbReference>
<dbReference type="InterPro" id="IPR004268">
    <property type="entry name" value="MurJ"/>
</dbReference>
<comment type="subcellular location">
    <subcellularLocation>
        <location evidence="10">Cell inner membrane</location>
        <topology evidence="10">Multi-pass membrane protein</topology>
    </subcellularLocation>
    <subcellularLocation>
        <location evidence="1">Cell membrane</location>
        <topology evidence="1">Multi-pass membrane protein</topology>
    </subcellularLocation>
</comment>
<dbReference type="GO" id="GO:0005886">
    <property type="term" value="C:plasma membrane"/>
    <property type="evidence" value="ECO:0007669"/>
    <property type="project" value="UniProtKB-SubCell"/>
</dbReference>
<dbReference type="HAMAP" id="MF_02078">
    <property type="entry name" value="MurJ_MviN"/>
    <property type="match status" value="1"/>
</dbReference>
<dbReference type="PANTHER" id="PTHR47019">
    <property type="entry name" value="LIPID II FLIPPASE MURJ"/>
    <property type="match status" value="1"/>
</dbReference>
<keyword evidence="10 11" id="KW-0813">Transport</keyword>
<keyword evidence="10 11" id="KW-0961">Cell wall biogenesis/degradation</keyword>
<dbReference type="UniPathway" id="UPA00219"/>
<feature type="transmembrane region" description="Helical" evidence="10">
    <location>
        <begin position="87"/>
        <end position="106"/>
    </location>
</feature>
<comment type="function">
    <text evidence="8 10 11">Involved in peptidoglycan biosynthesis. Transports lipid-linked peptidoglycan precursors from the inner to the outer leaflet of the cytoplasmic membrane.</text>
</comment>
<dbReference type="Proteomes" id="UP000199759">
    <property type="component" value="Unassembled WGS sequence"/>
</dbReference>
<proteinExistence type="inferred from homology"/>
<feature type="transmembrane region" description="Helical" evidence="10">
    <location>
        <begin position="126"/>
        <end position="150"/>
    </location>
</feature>
<dbReference type="AlphaFoldDB" id="A0A1G9RCF2"/>
<dbReference type="InterPro" id="IPR051050">
    <property type="entry name" value="Lipid_II_flippase_MurJ/MviN"/>
</dbReference>
<dbReference type="NCBIfam" id="TIGR01695">
    <property type="entry name" value="murJ_mviN"/>
    <property type="match status" value="1"/>
</dbReference>
<keyword evidence="5 10" id="KW-0573">Peptidoglycan synthesis</keyword>
<dbReference type="PIRSF" id="PIRSF002869">
    <property type="entry name" value="MviN"/>
    <property type="match status" value="1"/>
</dbReference>
<keyword evidence="2 10" id="KW-1003">Cell membrane</keyword>
<dbReference type="GO" id="GO:0034204">
    <property type="term" value="P:lipid translocation"/>
    <property type="evidence" value="ECO:0007669"/>
    <property type="project" value="TreeGrafter"/>
</dbReference>
<evidence type="ECO:0000256" key="7">
    <source>
        <dbReference type="ARBA" id="ARBA00023136"/>
    </source>
</evidence>
<evidence type="ECO:0000256" key="11">
    <source>
        <dbReference type="PIRNR" id="PIRNR002869"/>
    </source>
</evidence>
<feature type="transmembrane region" description="Helical" evidence="10">
    <location>
        <begin position="229"/>
        <end position="250"/>
    </location>
</feature>
<dbReference type="EMBL" id="FNHG01000006">
    <property type="protein sequence ID" value="SDM20115.1"/>
    <property type="molecule type" value="Genomic_DNA"/>
</dbReference>
<accession>A0A1G9RCF2</accession>
<dbReference type="GO" id="GO:0071555">
    <property type="term" value="P:cell wall organization"/>
    <property type="evidence" value="ECO:0007669"/>
    <property type="project" value="UniProtKB-UniRule"/>
</dbReference>
<organism evidence="12 13">
    <name type="scientific">Maricaulis salignorans</name>
    <dbReference type="NCBI Taxonomy" id="144026"/>
    <lineage>
        <taxon>Bacteria</taxon>
        <taxon>Pseudomonadati</taxon>
        <taxon>Pseudomonadota</taxon>
        <taxon>Alphaproteobacteria</taxon>
        <taxon>Maricaulales</taxon>
        <taxon>Maricaulaceae</taxon>
        <taxon>Maricaulis</taxon>
    </lineage>
</organism>
<keyword evidence="4 10" id="KW-0133">Cell shape</keyword>
<dbReference type="PRINTS" id="PR01806">
    <property type="entry name" value="VIRFACTRMVIN"/>
</dbReference>
<evidence type="ECO:0000256" key="9">
    <source>
        <dbReference type="ARBA" id="ARBA00061532"/>
    </source>
</evidence>
<feature type="transmembrane region" description="Helical" evidence="10">
    <location>
        <begin position="270"/>
        <end position="291"/>
    </location>
</feature>
<name>A0A1G9RCF2_9PROT</name>
<evidence type="ECO:0000256" key="2">
    <source>
        <dbReference type="ARBA" id="ARBA00022475"/>
    </source>
</evidence>
<evidence type="ECO:0000256" key="3">
    <source>
        <dbReference type="ARBA" id="ARBA00022692"/>
    </source>
</evidence>
<dbReference type="CDD" id="cd13123">
    <property type="entry name" value="MATE_MurJ_like"/>
    <property type="match status" value="1"/>
</dbReference>
<feature type="transmembrane region" description="Helical" evidence="10">
    <location>
        <begin position="312"/>
        <end position="337"/>
    </location>
</feature>
<evidence type="ECO:0000256" key="10">
    <source>
        <dbReference type="HAMAP-Rule" id="MF_02078"/>
    </source>
</evidence>